<dbReference type="AlphaFoldDB" id="A0A9N8HNF1"/>
<evidence type="ECO:0000256" key="4">
    <source>
        <dbReference type="ARBA" id="ARBA00038188"/>
    </source>
</evidence>
<dbReference type="Proteomes" id="UP001153069">
    <property type="component" value="Unassembled WGS sequence"/>
</dbReference>
<dbReference type="InterPro" id="IPR029063">
    <property type="entry name" value="SAM-dependent_MTases_sf"/>
</dbReference>
<keyword evidence="2 5" id="KW-0808">Transferase</keyword>
<keyword evidence="1 5" id="KW-0489">Methyltransferase</keyword>
<comment type="caution">
    <text evidence="8">The sequence shown here is derived from an EMBL/GenBank/DDBJ whole genome shotgun (WGS) entry which is preliminary data.</text>
</comment>
<proteinExistence type="inferred from homology"/>
<dbReference type="GO" id="GO:0003838">
    <property type="term" value="F:sterol 24-C-methyltransferase activity"/>
    <property type="evidence" value="ECO:0007669"/>
    <property type="project" value="TreeGrafter"/>
</dbReference>
<dbReference type="CDD" id="cd02440">
    <property type="entry name" value="AdoMet_MTases"/>
    <property type="match status" value="1"/>
</dbReference>
<dbReference type="EC" id="2.1.1.-" evidence="6"/>
<accession>A0A9N8HNF1</accession>
<dbReference type="Pfam" id="PF08241">
    <property type="entry name" value="Methyltransf_11"/>
    <property type="match status" value="1"/>
</dbReference>
<evidence type="ECO:0000313" key="9">
    <source>
        <dbReference type="Proteomes" id="UP001153069"/>
    </source>
</evidence>
<dbReference type="InterPro" id="IPR013705">
    <property type="entry name" value="Sterol_MeTrfase_C"/>
</dbReference>
<dbReference type="GO" id="GO:0005783">
    <property type="term" value="C:endoplasmic reticulum"/>
    <property type="evidence" value="ECO:0007669"/>
    <property type="project" value="TreeGrafter"/>
</dbReference>
<name>A0A9N8HNF1_9STRA</name>
<dbReference type="InterPro" id="IPR013216">
    <property type="entry name" value="Methyltransf_11"/>
</dbReference>
<evidence type="ECO:0000256" key="5">
    <source>
        <dbReference type="PROSITE-ProRule" id="PRU01022"/>
    </source>
</evidence>
<feature type="domain" description="SAM-dependent methyltransferase Erg6/SMT-type" evidence="7">
    <location>
        <begin position="114"/>
        <end position="410"/>
    </location>
</feature>
<comment type="similarity">
    <text evidence="4 5 6">Belongs to the class I-like SAM-binding methyltransferase superfamily. Erg6/SMT family.</text>
</comment>
<dbReference type="PANTHER" id="PTHR44068:SF1">
    <property type="entry name" value="HYPOTHETICAL LOC100005854"/>
    <property type="match status" value="1"/>
</dbReference>
<dbReference type="InterPro" id="IPR050447">
    <property type="entry name" value="Erg6_SMT_methyltransf"/>
</dbReference>
<protein>
    <recommendedName>
        <fullName evidence="6">Methyltransferase</fullName>
        <ecNumber evidence="6">2.1.1.-</ecNumber>
    </recommendedName>
</protein>
<dbReference type="Gene3D" id="3.40.50.150">
    <property type="entry name" value="Vaccinia Virus protein VP39"/>
    <property type="match status" value="1"/>
</dbReference>
<gene>
    <name evidence="8" type="ORF">SEMRO_815_G206480.1</name>
</gene>
<evidence type="ECO:0000256" key="2">
    <source>
        <dbReference type="ARBA" id="ARBA00022679"/>
    </source>
</evidence>
<dbReference type="Pfam" id="PF08498">
    <property type="entry name" value="Sterol_MT_C"/>
    <property type="match status" value="1"/>
</dbReference>
<keyword evidence="3 5" id="KW-0949">S-adenosyl-L-methionine</keyword>
<dbReference type="PANTHER" id="PTHR44068">
    <property type="entry name" value="ZGC:194242"/>
    <property type="match status" value="1"/>
</dbReference>
<evidence type="ECO:0000256" key="1">
    <source>
        <dbReference type="ARBA" id="ARBA00022603"/>
    </source>
</evidence>
<dbReference type="PROSITE" id="PS51685">
    <property type="entry name" value="SAM_MT_ERG6_SMT"/>
    <property type="match status" value="1"/>
</dbReference>
<dbReference type="EMBL" id="CAICTM010000814">
    <property type="protein sequence ID" value="CAB9516913.1"/>
    <property type="molecule type" value="Genomic_DNA"/>
</dbReference>
<evidence type="ECO:0000313" key="8">
    <source>
        <dbReference type="EMBL" id="CAB9516913.1"/>
    </source>
</evidence>
<sequence>MNPSSFLTSETMESFSTLMTEQLSIIGNYSGGMPLPIAVSLGILGAVTMTVLAMQFFTSADPIGRWWTFKKQLGVHDENLTFSSDVDTGIDKFCNMVSATEDRLSEYKDMVSGYYDLATVFYEWGWGHCFHYANRAPYESFDESLRRHEYEMASKLRVFGKDKNILDVGCGIGGPMRNICRFLECQVTGISINPYQVNRGNMLNEADPRTRGLCKIIQGDYMKMKFEHDSFDGAYGLQATCHAPDFRALYTNIYNVLKPGAYFILDEWSMTDKYDPTNEEHRRIKKGIEEGNALPDLITQKTCVKLLEEVGFKVLSEEDLALKANDKETGIEPWYLPMCPSWNPFTLRFQFTWFGEVFFHSLVWLFETLRIAPTGTLKTQKMLKKAAIALRDGGETGIFSGTYVVVCQKPDRNA</sequence>
<evidence type="ECO:0000259" key="7">
    <source>
        <dbReference type="PROSITE" id="PS51685"/>
    </source>
</evidence>
<dbReference type="SUPFAM" id="SSF53335">
    <property type="entry name" value="S-adenosyl-L-methionine-dependent methyltransferases"/>
    <property type="match status" value="1"/>
</dbReference>
<organism evidence="8 9">
    <name type="scientific">Seminavis robusta</name>
    <dbReference type="NCBI Taxonomy" id="568900"/>
    <lineage>
        <taxon>Eukaryota</taxon>
        <taxon>Sar</taxon>
        <taxon>Stramenopiles</taxon>
        <taxon>Ochrophyta</taxon>
        <taxon>Bacillariophyta</taxon>
        <taxon>Bacillariophyceae</taxon>
        <taxon>Bacillariophycidae</taxon>
        <taxon>Naviculales</taxon>
        <taxon>Naviculaceae</taxon>
        <taxon>Seminavis</taxon>
    </lineage>
</organism>
<keyword evidence="9" id="KW-1185">Reference proteome</keyword>
<reference evidence="8" key="1">
    <citation type="submission" date="2020-06" db="EMBL/GenBank/DDBJ databases">
        <authorList>
            <consortium name="Plant Systems Biology data submission"/>
        </authorList>
    </citation>
    <scope>NUCLEOTIDE SEQUENCE</scope>
    <source>
        <strain evidence="8">D6</strain>
    </source>
</reference>
<dbReference type="OrthoDB" id="540004at2759"/>
<evidence type="ECO:0000256" key="3">
    <source>
        <dbReference type="ARBA" id="ARBA00022691"/>
    </source>
</evidence>
<evidence type="ECO:0000256" key="6">
    <source>
        <dbReference type="RuleBase" id="RU362025"/>
    </source>
</evidence>
<dbReference type="GO" id="GO:0016126">
    <property type="term" value="P:sterol biosynthetic process"/>
    <property type="evidence" value="ECO:0007669"/>
    <property type="project" value="TreeGrafter"/>
</dbReference>
<dbReference type="GO" id="GO:0032259">
    <property type="term" value="P:methylation"/>
    <property type="evidence" value="ECO:0007669"/>
    <property type="project" value="UniProtKB-KW"/>
</dbReference>
<dbReference type="InterPro" id="IPR030384">
    <property type="entry name" value="MeTrfase_SMT"/>
</dbReference>